<dbReference type="OrthoDB" id="3218510at2"/>
<evidence type="ECO:0000313" key="3">
    <source>
        <dbReference type="Proteomes" id="UP000268652"/>
    </source>
</evidence>
<accession>A0A3A9W3N2</accession>
<organism evidence="1 4">
    <name type="scientific">Streptomyces radicis</name>
    <dbReference type="NCBI Taxonomy" id="1750517"/>
    <lineage>
        <taxon>Bacteria</taxon>
        <taxon>Bacillati</taxon>
        <taxon>Actinomycetota</taxon>
        <taxon>Actinomycetes</taxon>
        <taxon>Kitasatosporales</taxon>
        <taxon>Streptomycetaceae</taxon>
        <taxon>Streptomyces</taxon>
    </lineage>
</organism>
<dbReference type="AlphaFoldDB" id="A0A3A9W3N2"/>
<evidence type="ECO:0000313" key="1">
    <source>
        <dbReference type="EMBL" id="RKN07788.1"/>
    </source>
</evidence>
<protein>
    <submittedName>
        <fullName evidence="1">Uncharacterized protein</fullName>
    </submittedName>
</protein>
<evidence type="ECO:0000313" key="2">
    <source>
        <dbReference type="EMBL" id="RKN20756.1"/>
    </source>
</evidence>
<dbReference type="Pfam" id="PF20060">
    <property type="entry name" value="DUF6459"/>
    <property type="match status" value="1"/>
</dbReference>
<dbReference type="InterPro" id="IPR045596">
    <property type="entry name" value="DUF6459"/>
</dbReference>
<gene>
    <name evidence="2" type="ORF">D7318_17890</name>
    <name evidence="1" type="ORF">D7319_17030</name>
</gene>
<dbReference type="EMBL" id="RBDX01000013">
    <property type="protein sequence ID" value="RKN07788.1"/>
    <property type="molecule type" value="Genomic_DNA"/>
</dbReference>
<evidence type="ECO:0000313" key="4">
    <source>
        <dbReference type="Proteomes" id="UP000275024"/>
    </source>
</evidence>
<name>A0A3A9W3N2_9ACTN</name>
<proteinExistence type="predicted"/>
<dbReference type="Proteomes" id="UP000268652">
    <property type="component" value="Unassembled WGS sequence"/>
</dbReference>
<keyword evidence="3" id="KW-1185">Reference proteome</keyword>
<dbReference type="EMBL" id="RBDY01000012">
    <property type="protein sequence ID" value="RKN20756.1"/>
    <property type="molecule type" value="Genomic_DNA"/>
</dbReference>
<comment type="caution">
    <text evidence="1">The sequence shown here is derived from an EMBL/GenBank/DDBJ whole genome shotgun (WGS) entry which is preliminary data.</text>
</comment>
<dbReference type="Proteomes" id="UP000275024">
    <property type="component" value="Unassembled WGS sequence"/>
</dbReference>
<sequence length="116" mass="12620">MPLARRPHPKPQDWFAQQLVLVLSGQRPVHSLMAHARARAYDQLVLLAPHAPLRPPAGCRAPVIRGVGASHPSSEAIEAFARVAAGGRTRALAFRLERRPGTGHWQCCAVELDTVP</sequence>
<reference evidence="3 4" key="1">
    <citation type="submission" date="2018-09" db="EMBL/GenBank/DDBJ databases">
        <title>Streptomyces sp. nov. DS1-2, an endophytic actinomycete isolated from roots of Dendrobium scabrilingue.</title>
        <authorList>
            <person name="Kuncharoen N."/>
            <person name="Kudo T."/>
            <person name="Ohkuma M."/>
            <person name="Yuki M."/>
            <person name="Tanasupawat S."/>
        </authorList>
    </citation>
    <scope>NUCLEOTIDE SEQUENCE [LARGE SCALE GENOMIC DNA]</scope>
    <source>
        <strain evidence="1 4">AZ1-7</strain>
        <strain evidence="2 3">DS1-2</strain>
    </source>
</reference>